<keyword evidence="2" id="KW-0732">Signal</keyword>
<gene>
    <name evidence="3" type="ORF">SAMEA3906487_02280</name>
</gene>
<dbReference type="KEGG" id="btrm:SAMEA390648702280"/>
<name>A0A157NNX4_9BORD</name>
<dbReference type="AlphaFoldDB" id="A0A157NNX4"/>
<organism evidence="3 4">
    <name type="scientific">Bordetella trematum</name>
    <dbReference type="NCBI Taxonomy" id="123899"/>
    <lineage>
        <taxon>Bacteria</taxon>
        <taxon>Pseudomonadati</taxon>
        <taxon>Pseudomonadota</taxon>
        <taxon>Betaproteobacteria</taxon>
        <taxon>Burkholderiales</taxon>
        <taxon>Alcaligenaceae</taxon>
        <taxon>Bordetella</taxon>
    </lineage>
</organism>
<dbReference type="STRING" id="123899.SAMEA3906487_02280"/>
<dbReference type="RefSeq" id="WP_127070781.1">
    <property type="nucleotide sequence ID" value="NZ_CP016340.1"/>
</dbReference>
<dbReference type="GeneID" id="56591561"/>
<keyword evidence="4" id="KW-1185">Reference proteome</keyword>
<dbReference type="Proteomes" id="UP000076825">
    <property type="component" value="Chromosome 1"/>
</dbReference>
<evidence type="ECO:0000256" key="2">
    <source>
        <dbReference type="SAM" id="SignalP"/>
    </source>
</evidence>
<evidence type="ECO:0000256" key="1">
    <source>
        <dbReference type="SAM" id="MobiDB-lite"/>
    </source>
</evidence>
<feature type="region of interest" description="Disordered" evidence="1">
    <location>
        <begin position="49"/>
        <end position="76"/>
    </location>
</feature>
<feature type="chain" id="PRO_5009816547" evidence="2">
    <location>
        <begin position="20"/>
        <end position="76"/>
    </location>
</feature>
<reference evidence="3 4" key="1">
    <citation type="submission" date="2016-04" db="EMBL/GenBank/DDBJ databases">
        <authorList>
            <consortium name="Pathogen Informatics"/>
        </authorList>
    </citation>
    <scope>NUCLEOTIDE SEQUENCE [LARGE SCALE GENOMIC DNA]</scope>
    <source>
        <strain evidence="3 4">H044680328</strain>
    </source>
</reference>
<accession>A0A157NNX4</accession>
<evidence type="ECO:0000313" key="3">
    <source>
        <dbReference type="EMBL" id="SAI70595.1"/>
    </source>
</evidence>
<dbReference type="PATRIC" id="fig|123899.6.peg.2268"/>
<dbReference type="EMBL" id="LT546645">
    <property type="protein sequence ID" value="SAI70595.1"/>
    <property type="molecule type" value="Genomic_DNA"/>
</dbReference>
<sequence>MFRSAMGLLALGVPLAVGAAGNWYDGGTLHNATLKEWAGAVTQNIDGHDGGYGRCREARQASDGRSGEVGEGRVVR</sequence>
<feature type="signal peptide" evidence="2">
    <location>
        <begin position="1"/>
        <end position="19"/>
    </location>
</feature>
<proteinExistence type="predicted"/>
<protein>
    <submittedName>
        <fullName evidence="3">Uncharacterized protein</fullName>
    </submittedName>
</protein>
<evidence type="ECO:0000313" key="4">
    <source>
        <dbReference type="Proteomes" id="UP000076825"/>
    </source>
</evidence>